<evidence type="ECO:0000313" key="1">
    <source>
        <dbReference type="EMBL" id="KOF68092.1"/>
    </source>
</evidence>
<name>A0A0L8FTR3_OCTBM</name>
<accession>A0A0L8FTR3</accession>
<gene>
    <name evidence="1" type="ORF">OCBIM_22008103mg</name>
</gene>
<organism evidence="1">
    <name type="scientific">Octopus bimaculoides</name>
    <name type="common">California two-spotted octopus</name>
    <dbReference type="NCBI Taxonomy" id="37653"/>
    <lineage>
        <taxon>Eukaryota</taxon>
        <taxon>Metazoa</taxon>
        <taxon>Spiralia</taxon>
        <taxon>Lophotrochozoa</taxon>
        <taxon>Mollusca</taxon>
        <taxon>Cephalopoda</taxon>
        <taxon>Coleoidea</taxon>
        <taxon>Octopodiformes</taxon>
        <taxon>Octopoda</taxon>
        <taxon>Incirrata</taxon>
        <taxon>Octopodidae</taxon>
        <taxon>Octopus</taxon>
    </lineage>
</organism>
<protein>
    <submittedName>
        <fullName evidence="1">Uncharacterized protein</fullName>
    </submittedName>
</protein>
<sequence length="138" mass="15488">MLGSDGGILCMHTSASLTSTSLSSLYLLLCTSPLPHPTSLSLHHIFPPQHVLFYYSDDESRTHHRHFCTAGHHSLSTKPIPIELQLLQSTIPTPLNHQLFSPRLPQTTFTTISSHACMRHTEFIETDFLVRCPCLQAR</sequence>
<proteinExistence type="predicted"/>
<dbReference type="EMBL" id="KQ426567">
    <property type="protein sequence ID" value="KOF68092.1"/>
    <property type="molecule type" value="Genomic_DNA"/>
</dbReference>
<dbReference type="AlphaFoldDB" id="A0A0L8FTR3"/>
<reference evidence="1" key="1">
    <citation type="submission" date="2015-07" db="EMBL/GenBank/DDBJ databases">
        <title>MeaNS - Measles Nucleotide Surveillance Program.</title>
        <authorList>
            <person name="Tran T."/>
            <person name="Druce J."/>
        </authorList>
    </citation>
    <scope>NUCLEOTIDE SEQUENCE</scope>
    <source>
        <strain evidence="1">UCB-OBI-ISO-001</strain>
        <tissue evidence="1">Gonad</tissue>
    </source>
</reference>